<protein>
    <submittedName>
        <fullName evidence="1">VTT domain-containing protein</fullName>
    </submittedName>
</protein>
<reference evidence="1" key="1">
    <citation type="submission" date="2021-11" db="EMBL/GenBank/DDBJ databases">
        <title>Study of the species diversity of bacterial strains isolated from a unique natural object - Shulgan-Tash cave (Bashkiria).</title>
        <authorList>
            <person name="Sazanova A.L."/>
            <person name="Chirak E.R."/>
            <person name="Safronova V.I."/>
        </authorList>
    </citation>
    <scope>NUCLEOTIDE SEQUENCE</scope>
    <source>
        <strain evidence="1">P1</strain>
    </source>
</reference>
<gene>
    <name evidence="1" type="ORF">LP422_09980</name>
</gene>
<evidence type="ECO:0000313" key="1">
    <source>
        <dbReference type="EMBL" id="UUZ46116.1"/>
    </source>
</evidence>
<dbReference type="EMBL" id="CP087977">
    <property type="protein sequence ID" value="UUZ46116.1"/>
    <property type="molecule type" value="Genomic_DNA"/>
</dbReference>
<name>A0AC61U8N3_9MICO</name>
<accession>A0AC61U8N3</accession>
<evidence type="ECO:0000313" key="2">
    <source>
        <dbReference type="Proteomes" id="UP001059663"/>
    </source>
</evidence>
<sequence length="231" mass="24526">MTSTLTSVLTDLGPLAVLVLAAVIFAETGLLIGFFLPGDSLLFTAGVLVASHVLPVPLVVVVLASWVAAALGDQLAYRIGAGLGSRLYAKGGSRWMPLRHVEAARDFFDRHGHKAVVLARFVPLVRTFTPVVAGAAQMPRRRFTAYNVAGGLLWTASMLVGGYFLGGIPFIAAHVEMVTLAIVGLSPVPAGIRCCGLVARVVGPPARRRRRGRHPIRWMAGSPRNPPGHEN</sequence>
<proteinExistence type="predicted"/>
<dbReference type="Proteomes" id="UP001059663">
    <property type="component" value="Chromosome"/>
</dbReference>
<organism evidence="1 2">
    <name type="scientific">Janibacter limosus</name>
    <dbReference type="NCBI Taxonomy" id="53458"/>
    <lineage>
        <taxon>Bacteria</taxon>
        <taxon>Bacillati</taxon>
        <taxon>Actinomycetota</taxon>
        <taxon>Actinomycetes</taxon>
        <taxon>Micrococcales</taxon>
        <taxon>Intrasporangiaceae</taxon>
        <taxon>Janibacter</taxon>
    </lineage>
</organism>